<dbReference type="Proteomes" id="UP000005233">
    <property type="component" value="Chromosome"/>
</dbReference>
<dbReference type="EMBL" id="CP003243">
    <property type="protein sequence ID" value="AFC99576.1"/>
    <property type="molecule type" value="Genomic_DNA"/>
</dbReference>
<dbReference type="SUPFAM" id="SSF75445">
    <property type="entry name" value="D-ribose-5-phosphate isomerase (RpiA), lid domain"/>
    <property type="match status" value="1"/>
</dbReference>
<dbReference type="EC" id="5.3.1.6" evidence="5"/>
<dbReference type="Pfam" id="PF06026">
    <property type="entry name" value="Rib_5-P_isom_A"/>
    <property type="match status" value="1"/>
</dbReference>
<evidence type="ECO:0000256" key="2">
    <source>
        <dbReference type="ARBA" id="ARBA00008088"/>
    </source>
</evidence>
<comment type="function">
    <text evidence="5">Catalyzes the reversible conversion of ribose-5-phosphate to ribulose 5-phosphate.</text>
</comment>
<dbReference type="FunFam" id="3.30.70.260:FF:000018">
    <property type="entry name" value="Ribose-5-phosphate isomerase A"/>
    <property type="match status" value="1"/>
</dbReference>
<feature type="active site" description="Proton acceptor" evidence="5">
    <location>
        <position position="110"/>
    </location>
</feature>
<dbReference type="GeneID" id="11970711"/>
<comment type="pathway">
    <text evidence="5">Carbohydrate degradation; pentose phosphate pathway; D-ribose 5-phosphate from D-ribulose 5-phosphate (non-oxidative stage): step 1/1.</text>
</comment>
<dbReference type="NCBIfam" id="TIGR00021">
    <property type="entry name" value="rpiA"/>
    <property type="match status" value="1"/>
</dbReference>
<dbReference type="GO" id="GO:0004751">
    <property type="term" value="F:ribose-5-phosphate isomerase activity"/>
    <property type="evidence" value="ECO:0007669"/>
    <property type="project" value="UniProtKB-UniRule"/>
</dbReference>
<dbReference type="FunFam" id="3.40.50.1360:FF:000001">
    <property type="entry name" value="Ribose-5-phosphate isomerase A"/>
    <property type="match status" value="1"/>
</dbReference>
<dbReference type="RefSeq" id="WP_014405415.1">
    <property type="nucleotide sequence ID" value="NC_017034.1"/>
</dbReference>
<keyword evidence="4 5" id="KW-0413">Isomerase</keyword>
<organism evidence="6 7">
    <name type="scientific">Methanocella conradii (strain DSM 24694 / JCM 17849 / CGMCC 1.5162 / HZ254)</name>
    <dbReference type="NCBI Taxonomy" id="1041930"/>
    <lineage>
        <taxon>Archaea</taxon>
        <taxon>Methanobacteriati</taxon>
        <taxon>Methanobacteriota</taxon>
        <taxon>Stenosarchaea group</taxon>
        <taxon>Methanomicrobia</taxon>
        <taxon>Methanocellales</taxon>
        <taxon>Methanocellaceae</taxon>
        <taxon>Methanocella</taxon>
    </lineage>
</organism>
<feature type="binding site" evidence="5">
    <location>
        <begin position="88"/>
        <end position="91"/>
    </location>
    <ligand>
        <name>substrate</name>
    </ligand>
</feature>
<dbReference type="InterPro" id="IPR037171">
    <property type="entry name" value="NagB/RpiA_transferase-like"/>
</dbReference>
<reference evidence="6 7" key="1">
    <citation type="journal article" date="2012" name="J. Bacteriol.">
        <title>Complete genome sequence of a thermophilic methanogen, Methanocella conradii HZ254, isolated from Chinese rice field soil.</title>
        <authorList>
            <person name="Lu Z."/>
            <person name="Lu Y."/>
        </authorList>
    </citation>
    <scope>NUCLEOTIDE SEQUENCE [LARGE SCALE GENOMIC DNA]</scope>
    <source>
        <strain evidence="7">DSM 24694 / JCM 17849 / CGMCC 1.5162 / HZ254</strain>
    </source>
</reference>
<evidence type="ECO:0000256" key="1">
    <source>
        <dbReference type="ARBA" id="ARBA00001713"/>
    </source>
</evidence>
<feature type="binding site" evidence="5">
    <location>
        <begin position="32"/>
        <end position="35"/>
    </location>
    <ligand>
        <name>substrate</name>
    </ligand>
</feature>
<dbReference type="InterPro" id="IPR004788">
    <property type="entry name" value="Ribose5P_isomerase_type_A"/>
</dbReference>
<keyword evidence="7" id="KW-1185">Reference proteome</keyword>
<gene>
    <name evidence="6" type="primary">rpi</name>
    <name evidence="5" type="synonym">rpiA</name>
    <name evidence="6" type="ordered locus">Mtc_0815</name>
</gene>
<evidence type="ECO:0000256" key="3">
    <source>
        <dbReference type="ARBA" id="ARBA00011881"/>
    </source>
</evidence>
<proteinExistence type="inferred from homology"/>
<dbReference type="OrthoDB" id="19013at2157"/>
<dbReference type="GO" id="GO:0006014">
    <property type="term" value="P:D-ribose metabolic process"/>
    <property type="evidence" value="ECO:0007669"/>
    <property type="project" value="TreeGrafter"/>
</dbReference>
<comment type="catalytic activity">
    <reaction evidence="1 5">
        <text>aldehydo-D-ribose 5-phosphate = D-ribulose 5-phosphate</text>
        <dbReference type="Rhea" id="RHEA:14657"/>
        <dbReference type="ChEBI" id="CHEBI:58121"/>
        <dbReference type="ChEBI" id="CHEBI:58273"/>
        <dbReference type="EC" id="5.3.1.6"/>
    </reaction>
</comment>
<dbReference type="KEGG" id="mez:Mtc_0815"/>
<dbReference type="InterPro" id="IPR020672">
    <property type="entry name" value="Ribose5P_isomerase_typA_subgr"/>
</dbReference>
<evidence type="ECO:0000256" key="4">
    <source>
        <dbReference type="ARBA" id="ARBA00023235"/>
    </source>
</evidence>
<evidence type="ECO:0000256" key="5">
    <source>
        <dbReference type="HAMAP-Rule" id="MF_00170"/>
    </source>
</evidence>
<protein>
    <recommendedName>
        <fullName evidence="5">Ribose-5-phosphate isomerase A</fullName>
        <ecNumber evidence="5">5.3.1.6</ecNumber>
    </recommendedName>
    <alternativeName>
        <fullName evidence="5">Phosphoriboisomerase A</fullName>
        <shortName evidence="5">PRI</shortName>
    </alternativeName>
</protein>
<sequence length="231" mass="24941">MKELSGSELAKKRAAEKACELVKDGMAVGLGTGSTAAYAIRLLGRRVRDEGLDIVGVPTSYASEELAIEYGIPLVSLAERPELDIDIDGADQVDASLNLIKGGGAAHTREKVVACSSRLFVVVIDDKKMKDLLSRPVPIEVLPYARRLVERKVAELGGRCMMRMGTGKDGPIISDNGNIIMDCDFGPIESPALLSQKLSAIPGLVEHGIFTNADIVYIGYEDRVESLERKR</sequence>
<accession>H8IAA2</accession>
<dbReference type="GO" id="GO:0005829">
    <property type="term" value="C:cytosol"/>
    <property type="evidence" value="ECO:0007669"/>
    <property type="project" value="TreeGrafter"/>
</dbReference>
<dbReference type="AlphaFoldDB" id="H8IAA2"/>
<evidence type="ECO:0000313" key="7">
    <source>
        <dbReference type="Proteomes" id="UP000005233"/>
    </source>
</evidence>
<dbReference type="HOGENOM" id="CLU_056590_1_0_2"/>
<comment type="subunit">
    <text evidence="3">Homotetramer.</text>
</comment>
<name>H8IAA2_METCZ</name>
<comment type="subunit">
    <text evidence="5">Homodimer.</text>
</comment>
<dbReference type="PANTHER" id="PTHR11934">
    <property type="entry name" value="RIBOSE-5-PHOSPHATE ISOMERASE"/>
    <property type="match status" value="1"/>
</dbReference>
<dbReference type="CDD" id="cd01398">
    <property type="entry name" value="RPI_A"/>
    <property type="match status" value="1"/>
</dbReference>
<feature type="binding site" evidence="5">
    <location>
        <begin position="101"/>
        <end position="104"/>
    </location>
    <ligand>
        <name>substrate</name>
    </ligand>
</feature>
<dbReference type="eggNOG" id="arCOG01122">
    <property type="taxonomic scope" value="Archaea"/>
</dbReference>
<dbReference type="PANTHER" id="PTHR11934:SF0">
    <property type="entry name" value="RIBOSE-5-PHOSPHATE ISOMERASE"/>
    <property type="match status" value="1"/>
</dbReference>
<comment type="similarity">
    <text evidence="2 5">Belongs to the ribose 5-phosphate isomerase family.</text>
</comment>
<dbReference type="Gene3D" id="3.40.50.1360">
    <property type="match status" value="1"/>
</dbReference>
<dbReference type="GO" id="GO:0009052">
    <property type="term" value="P:pentose-phosphate shunt, non-oxidative branch"/>
    <property type="evidence" value="ECO:0007669"/>
    <property type="project" value="UniProtKB-UniRule"/>
</dbReference>
<dbReference type="STRING" id="1041930.Mtc_0815"/>
<dbReference type="SUPFAM" id="SSF100950">
    <property type="entry name" value="NagB/RpiA/CoA transferase-like"/>
    <property type="match status" value="1"/>
</dbReference>
<dbReference type="UniPathway" id="UPA00115">
    <property type="reaction ID" value="UER00412"/>
</dbReference>
<feature type="binding site" evidence="5">
    <location>
        <position position="128"/>
    </location>
    <ligand>
        <name>substrate</name>
    </ligand>
</feature>
<evidence type="ECO:0000313" key="6">
    <source>
        <dbReference type="EMBL" id="AFC99576.1"/>
    </source>
</evidence>
<dbReference type="HAMAP" id="MF_00170">
    <property type="entry name" value="Rib_5P_isom_A"/>
    <property type="match status" value="1"/>
</dbReference>
<dbReference type="Gene3D" id="3.30.70.260">
    <property type="match status" value="1"/>
</dbReference>
<dbReference type="NCBIfam" id="NF001924">
    <property type="entry name" value="PRK00702.1"/>
    <property type="match status" value="1"/>
</dbReference>